<organism evidence="2 3">
    <name type="scientific">Terricaulis silvestris</name>
    <dbReference type="NCBI Taxonomy" id="2686094"/>
    <lineage>
        <taxon>Bacteria</taxon>
        <taxon>Pseudomonadati</taxon>
        <taxon>Pseudomonadota</taxon>
        <taxon>Alphaproteobacteria</taxon>
        <taxon>Caulobacterales</taxon>
        <taxon>Caulobacteraceae</taxon>
        <taxon>Terricaulis</taxon>
    </lineage>
</organism>
<dbReference type="InterPro" id="IPR005835">
    <property type="entry name" value="NTP_transferase_dom"/>
</dbReference>
<keyword evidence="3" id="KW-1185">Reference proteome</keyword>
<proteinExistence type="predicted"/>
<dbReference type="PANTHER" id="PTHR47183">
    <property type="entry name" value="GLUCOSE-1-PHOSPHATE CYTIDYLYLTRANSFERASE-RELATED"/>
    <property type="match status" value="1"/>
</dbReference>
<dbReference type="Pfam" id="PF00483">
    <property type="entry name" value="NTP_transferase"/>
    <property type="match status" value="1"/>
</dbReference>
<dbReference type="PANTHER" id="PTHR47183:SF3">
    <property type="entry name" value="TRANSFERASE"/>
    <property type="match status" value="1"/>
</dbReference>
<dbReference type="AlphaFoldDB" id="A0A6I6MR38"/>
<name>A0A6I6MR38_9CAUL</name>
<protein>
    <submittedName>
        <fullName evidence="2">Glucose-1-phosphate cytidylyltransferase</fullName>
        <ecNumber evidence="2">2.7.7.33</ecNumber>
    </submittedName>
</protein>
<reference evidence="3" key="1">
    <citation type="submission" date="2019-12" db="EMBL/GenBank/DDBJ databases">
        <title>Complete genome of Terracaulis silvestris 0127_4.</title>
        <authorList>
            <person name="Vieira S."/>
            <person name="Riedel T."/>
            <person name="Sproer C."/>
            <person name="Pascual J."/>
            <person name="Boedeker C."/>
            <person name="Overmann J."/>
        </authorList>
    </citation>
    <scope>NUCLEOTIDE SEQUENCE [LARGE SCALE GENOMIC DNA]</scope>
    <source>
        <strain evidence="3">0127_4</strain>
    </source>
</reference>
<gene>
    <name evidence="2" type="primary">rfbF</name>
    <name evidence="2" type="ORF">DSM104635_00878</name>
</gene>
<dbReference type="GO" id="GO:0047343">
    <property type="term" value="F:glucose-1-phosphate cytidylyltransferase activity"/>
    <property type="evidence" value="ECO:0007669"/>
    <property type="project" value="UniProtKB-EC"/>
</dbReference>
<keyword evidence="2" id="KW-0548">Nucleotidyltransferase</keyword>
<dbReference type="RefSeq" id="WP_158765029.1">
    <property type="nucleotide sequence ID" value="NZ_CP047045.1"/>
</dbReference>
<dbReference type="EC" id="2.7.7.33" evidence="2"/>
<keyword evidence="2" id="KW-0808">Transferase</keyword>
<evidence type="ECO:0000313" key="3">
    <source>
        <dbReference type="Proteomes" id="UP000431269"/>
    </source>
</evidence>
<dbReference type="SUPFAM" id="SSF53448">
    <property type="entry name" value="Nucleotide-diphospho-sugar transferases"/>
    <property type="match status" value="1"/>
</dbReference>
<dbReference type="Gene3D" id="3.90.550.10">
    <property type="entry name" value="Spore Coat Polysaccharide Biosynthesis Protein SpsA, Chain A"/>
    <property type="match status" value="1"/>
</dbReference>
<feature type="domain" description="Nucleotidyl transferase" evidence="1">
    <location>
        <begin position="3"/>
        <end position="216"/>
    </location>
</feature>
<dbReference type="InterPro" id="IPR013446">
    <property type="entry name" value="G1P_cyt_trans-like"/>
</dbReference>
<accession>A0A6I6MR38</accession>
<evidence type="ECO:0000313" key="2">
    <source>
        <dbReference type="EMBL" id="QGZ94062.1"/>
    </source>
</evidence>
<dbReference type="CDD" id="cd02524">
    <property type="entry name" value="G1P_cytidylyltransferase"/>
    <property type="match status" value="1"/>
</dbReference>
<dbReference type="KEGG" id="tsv:DSM104635_00878"/>
<dbReference type="InterPro" id="IPR029044">
    <property type="entry name" value="Nucleotide-diphossugar_trans"/>
</dbReference>
<dbReference type="EMBL" id="CP047045">
    <property type="protein sequence ID" value="QGZ94062.1"/>
    <property type="molecule type" value="Genomic_DNA"/>
</dbReference>
<sequence>MKVVLFCGGLGTRIREYSESVPKPMIPIGHQPILWHVMNYYSQYGHKDFVLCLGYKANTVKDFFLNYKTQTYGDVIVEGSKIELLGPREEDWRVAMIDTGVWRNIGSRLWAVRDHVKNEEMFLANYSDGLSNVNLDDMIATFKASDKIACFVAVHPPVTYHLANIGEDGRVNEFITSDNSEIWINGGFFLLKPAIFDYMNDGEELVVEPFARLIKENKLMAYKHTGFWRSMDTLRDRQVLEDMMEKGEMPWKVNGNGSNKKPE</sequence>
<evidence type="ECO:0000259" key="1">
    <source>
        <dbReference type="Pfam" id="PF00483"/>
    </source>
</evidence>
<dbReference type="Proteomes" id="UP000431269">
    <property type="component" value="Chromosome"/>
</dbReference>